<evidence type="ECO:0000313" key="2">
    <source>
        <dbReference type="Proteomes" id="UP001290861"/>
    </source>
</evidence>
<protein>
    <submittedName>
        <fullName evidence="1">Uncharacterized protein</fullName>
    </submittedName>
</protein>
<accession>A0ABU5N113</accession>
<reference evidence="1 2" key="1">
    <citation type="journal article" date="2024" name="Appl. Environ. Microbiol.">
        <title>Pontiella agarivorans sp. nov., a novel marine anaerobic bacterium capable of degrading macroalgal polysaccharides and fixing nitrogen.</title>
        <authorList>
            <person name="Liu N."/>
            <person name="Kivenson V."/>
            <person name="Peng X."/>
            <person name="Cui Z."/>
            <person name="Lankiewicz T.S."/>
            <person name="Gosselin K.M."/>
            <person name="English C.J."/>
            <person name="Blair E.M."/>
            <person name="O'Malley M.A."/>
            <person name="Valentine D.L."/>
        </authorList>
    </citation>
    <scope>NUCLEOTIDE SEQUENCE [LARGE SCALE GENOMIC DNA]</scope>
    <source>
        <strain evidence="1 2">NLcol2</strain>
    </source>
</reference>
<keyword evidence="2" id="KW-1185">Reference proteome</keyword>
<dbReference type="RefSeq" id="WP_322609915.1">
    <property type="nucleotide sequence ID" value="NZ_JARVCO010000012.1"/>
</dbReference>
<dbReference type="EMBL" id="JARVCO010000012">
    <property type="protein sequence ID" value="MDZ8120140.1"/>
    <property type="molecule type" value="Genomic_DNA"/>
</dbReference>
<gene>
    <name evidence="1" type="ORF">P9H32_16030</name>
</gene>
<comment type="caution">
    <text evidence="1">The sequence shown here is derived from an EMBL/GenBank/DDBJ whole genome shotgun (WGS) entry which is preliminary data.</text>
</comment>
<dbReference type="Proteomes" id="UP001290861">
    <property type="component" value="Unassembled WGS sequence"/>
</dbReference>
<proteinExistence type="predicted"/>
<evidence type="ECO:0000313" key="1">
    <source>
        <dbReference type="EMBL" id="MDZ8120140.1"/>
    </source>
</evidence>
<name>A0ABU5N113_9BACT</name>
<organism evidence="1 2">
    <name type="scientific">Pontiella agarivorans</name>
    <dbReference type="NCBI Taxonomy" id="3038953"/>
    <lineage>
        <taxon>Bacteria</taxon>
        <taxon>Pseudomonadati</taxon>
        <taxon>Kiritimatiellota</taxon>
        <taxon>Kiritimatiellia</taxon>
        <taxon>Kiritimatiellales</taxon>
        <taxon>Pontiellaceae</taxon>
        <taxon>Pontiella</taxon>
    </lineage>
</organism>
<sequence length="123" mass="14263">MKKTQFEKGFAEGATSSINKTLEEIEKIMKGEELSDAGPLRSDLRDAIENALIELATRWYKKGFNRGHKESYEKYVLKDKFPKRITTTVSRKLLPNAKEEIELGSTIKKDFKLRVEKKLKKKK</sequence>